<evidence type="ECO:0000259" key="3">
    <source>
        <dbReference type="PROSITE" id="PS51378"/>
    </source>
</evidence>
<name>Q07A30_ASTSI</name>
<keyword evidence="2" id="KW-0732">Signal</keyword>
<feature type="signal peptide" evidence="2">
    <location>
        <begin position="1"/>
        <end position="24"/>
    </location>
</feature>
<evidence type="ECO:0000313" key="4">
    <source>
        <dbReference type="EMBL" id="ABB13618.1"/>
    </source>
</evidence>
<dbReference type="AlphaFoldDB" id="Q07A30"/>
<accession>Q07A30</accession>
<proteinExistence type="evidence at transcript level"/>
<evidence type="ECO:0000256" key="1">
    <source>
        <dbReference type="ARBA" id="ARBA00023157"/>
    </source>
</evidence>
<dbReference type="PROSITE" id="PS51378">
    <property type="entry name" value="INVERT_DEFENSINS"/>
    <property type="match status" value="1"/>
</dbReference>
<protein>
    <submittedName>
        <fullName evidence="4">Nodule-specific protein</fullName>
    </submittedName>
</protein>
<evidence type="ECO:0000256" key="2">
    <source>
        <dbReference type="SAM" id="SignalP"/>
    </source>
</evidence>
<keyword evidence="1" id="KW-1015">Disulfide bond</keyword>
<dbReference type="EMBL" id="DQ199643">
    <property type="protein sequence ID" value="ABB13618.1"/>
    <property type="molecule type" value="mRNA"/>
</dbReference>
<feature type="chain" id="PRO_5004165645" evidence="2">
    <location>
        <begin position="25"/>
        <end position="90"/>
    </location>
</feature>
<dbReference type="InterPro" id="IPR001542">
    <property type="entry name" value="Defensin_invertebrate/fungal"/>
</dbReference>
<dbReference type="TCDB" id="1.C.47.4.1">
    <property type="family name" value="the insect/fungal defensin (insect/fungal defensin) family"/>
</dbReference>
<feature type="domain" description="Invertebrate defensins family profile" evidence="3">
    <location>
        <begin position="56"/>
        <end position="89"/>
    </location>
</feature>
<dbReference type="GO" id="GO:0006952">
    <property type="term" value="P:defense response"/>
    <property type="evidence" value="ECO:0007669"/>
    <property type="project" value="InterPro"/>
</dbReference>
<organism evidence="4">
    <name type="scientific">Astragalus sinicus</name>
    <name type="common">Chinese milk vetch</name>
    <dbReference type="NCBI Taxonomy" id="47065"/>
    <lineage>
        <taxon>Eukaryota</taxon>
        <taxon>Viridiplantae</taxon>
        <taxon>Streptophyta</taxon>
        <taxon>Embryophyta</taxon>
        <taxon>Tracheophyta</taxon>
        <taxon>Spermatophyta</taxon>
        <taxon>Magnoliopsida</taxon>
        <taxon>eudicotyledons</taxon>
        <taxon>Gunneridae</taxon>
        <taxon>Pentapetalae</taxon>
        <taxon>rosids</taxon>
        <taxon>fabids</taxon>
        <taxon>Fabales</taxon>
        <taxon>Fabaceae</taxon>
        <taxon>Papilionoideae</taxon>
        <taxon>50 kb inversion clade</taxon>
        <taxon>NPAAA clade</taxon>
        <taxon>Hologalegina</taxon>
        <taxon>IRL clade</taxon>
        <taxon>Galegeae</taxon>
        <taxon>Astragalus</taxon>
    </lineage>
</organism>
<reference evidence="4" key="1">
    <citation type="submission" date="2005-09" db="EMBL/GenBank/DDBJ databases">
        <title>Identification of new nodulin cDNAs from Astragalus sinicus by SSH.</title>
        <authorList>
            <person name="Chou M.-X."/>
            <person name="Wei X.-Y."/>
            <person name="Zhou J.-C."/>
        </authorList>
    </citation>
    <scope>NUCLEOTIDE SEQUENCE</scope>
    <source>
        <strain evidence="4">AsG257</strain>
    </source>
</reference>
<sequence>MTKSVKCISTLILFFFLFLHVTNGCQFSQNNLTLRDKDVEVRMRPGEGTRKMYPSTYSCGGHIDCKDFCKSEGYRGFKCTPKKTCTCFHI</sequence>